<gene>
    <name evidence="1" type="ORF">MLD38_028488</name>
</gene>
<sequence>MQRSAAHLEAELWKLRERLIETERQRDQALEDLEESQREVDEANAKLSEALTPRKMPEIFTELNSLKRLLANTSRELKVKEKVIEELRDENAKGRDVEARLMEQDATIERLRKELEDARMAKEMIGWDHSRRVRDLEDELEMTKVSESRTADSLAAVTKQLEQTNIALEESKLEIMALRTKHNKDVRTIIQSEENCMARQIPASPGVAWMEEKLARVNDEVMRLNIELRSSIAAEENSKKAMDDLAIALKEVVMESNQWKLKLEVTLAELEHSQEEEANLRTRLKDVEEMYKKLLDESRGENEQLKSIVERLKSEAEELLAAWTEKEASFIECIQAAEDEKMIAQQESIRMGETLKAADRMVKSSREETNKLRDILKQALNEASVAKEAASIARAENSQLKDDLTEKDDALNFLTQENESLRMNEAAATETIRELKKLVTGSSTTTCEEQRKMKQHGQPANGNILGKAFSFNMREIRVHHHHRNLSDKRKSREHSYDGGDPLRCSIFDAGCSPDLLPKHRRKTSWSAFTSDHETEMPEDHERSVVGRSRLDGAESERMSRKKVALLRRFGDLMKRRSYSDRIPAQPPLSTQSKS</sequence>
<name>A0ACB9N734_9MYRT</name>
<evidence type="ECO:0000313" key="1">
    <source>
        <dbReference type="EMBL" id="KAI4330185.1"/>
    </source>
</evidence>
<proteinExistence type="predicted"/>
<protein>
    <submittedName>
        <fullName evidence="1">Uncharacterized protein</fullName>
    </submittedName>
</protein>
<keyword evidence="2" id="KW-1185">Reference proteome</keyword>
<comment type="caution">
    <text evidence="1">The sequence shown here is derived from an EMBL/GenBank/DDBJ whole genome shotgun (WGS) entry which is preliminary data.</text>
</comment>
<dbReference type="Proteomes" id="UP001057402">
    <property type="component" value="Chromosome 8"/>
</dbReference>
<evidence type="ECO:0000313" key="2">
    <source>
        <dbReference type="Proteomes" id="UP001057402"/>
    </source>
</evidence>
<organism evidence="1 2">
    <name type="scientific">Melastoma candidum</name>
    <dbReference type="NCBI Taxonomy" id="119954"/>
    <lineage>
        <taxon>Eukaryota</taxon>
        <taxon>Viridiplantae</taxon>
        <taxon>Streptophyta</taxon>
        <taxon>Embryophyta</taxon>
        <taxon>Tracheophyta</taxon>
        <taxon>Spermatophyta</taxon>
        <taxon>Magnoliopsida</taxon>
        <taxon>eudicotyledons</taxon>
        <taxon>Gunneridae</taxon>
        <taxon>Pentapetalae</taxon>
        <taxon>rosids</taxon>
        <taxon>malvids</taxon>
        <taxon>Myrtales</taxon>
        <taxon>Melastomataceae</taxon>
        <taxon>Melastomatoideae</taxon>
        <taxon>Melastomateae</taxon>
        <taxon>Melastoma</taxon>
    </lineage>
</organism>
<dbReference type="EMBL" id="CM042887">
    <property type="protein sequence ID" value="KAI4330185.1"/>
    <property type="molecule type" value="Genomic_DNA"/>
</dbReference>
<accession>A0ACB9N734</accession>
<reference evidence="2" key="1">
    <citation type="journal article" date="2023" name="Front. Plant Sci.">
        <title>Chromosomal-level genome assembly of Melastoma candidum provides insights into trichome evolution.</title>
        <authorList>
            <person name="Zhong Y."/>
            <person name="Wu W."/>
            <person name="Sun C."/>
            <person name="Zou P."/>
            <person name="Liu Y."/>
            <person name="Dai S."/>
            <person name="Zhou R."/>
        </authorList>
    </citation>
    <scope>NUCLEOTIDE SEQUENCE [LARGE SCALE GENOMIC DNA]</scope>
</reference>